<evidence type="ECO:0000313" key="2">
    <source>
        <dbReference type="EMBL" id="MBC6679299.1"/>
    </source>
</evidence>
<evidence type="ECO:0008006" key="4">
    <source>
        <dbReference type="Google" id="ProtNLM"/>
    </source>
</evidence>
<gene>
    <name evidence="2" type="ORF">H9L42_05590</name>
</gene>
<evidence type="ECO:0000256" key="1">
    <source>
        <dbReference type="SAM" id="Phobius"/>
    </source>
</evidence>
<organism evidence="2 3">
    <name type="scientific">Zhenpiania hominis</name>
    <dbReference type="NCBI Taxonomy" id="2763644"/>
    <lineage>
        <taxon>Bacteria</taxon>
        <taxon>Bacillati</taxon>
        <taxon>Bacillota</taxon>
        <taxon>Clostridia</taxon>
        <taxon>Peptostreptococcales</taxon>
        <taxon>Anaerovoracaceae</taxon>
        <taxon>Zhenpiania</taxon>
    </lineage>
</organism>
<proteinExistence type="predicted"/>
<dbReference type="Proteomes" id="UP000602647">
    <property type="component" value="Unassembled WGS sequence"/>
</dbReference>
<comment type="caution">
    <text evidence="2">The sequence shown here is derived from an EMBL/GenBank/DDBJ whole genome shotgun (WGS) entry which is preliminary data.</text>
</comment>
<accession>A0A923NIY2</accession>
<name>A0A923NIY2_9FIRM</name>
<evidence type="ECO:0000313" key="3">
    <source>
        <dbReference type="Proteomes" id="UP000602647"/>
    </source>
</evidence>
<reference evidence="2" key="1">
    <citation type="submission" date="2020-08" db="EMBL/GenBank/DDBJ databases">
        <title>Genome public.</title>
        <authorList>
            <person name="Liu C."/>
            <person name="Sun Q."/>
        </authorList>
    </citation>
    <scope>NUCLEOTIDE SEQUENCE</scope>
    <source>
        <strain evidence="2">BX12</strain>
    </source>
</reference>
<keyword evidence="3" id="KW-1185">Reference proteome</keyword>
<keyword evidence="1" id="KW-0472">Membrane</keyword>
<feature type="transmembrane region" description="Helical" evidence="1">
    <location>
        <begin position="203"/>
        <end position="227"/>
    </location>
</feature>
<dbReference type="AlphaFoldDB" id="A0A923NIY2"/>
<feature type="transmembrane region" description="Helical" evidence="1">
    <location>
        <begin position="298"/>
        <end position="317"/>
    </location>
</feature>
<feature type="transmembrane region" description="Helical" evidence="1">
    <location>
        <begin position="264"/>
        <end position="286"/>
    </location>
</feature>
<protein>
    <recommendedName>
        <fullName evidence="4">FtsX-like permease family protein</fullName>
    </recommendedName>
</protein>
<dbReference type="EMBL" id="JACRYT010000003">
    <property type="protein sequence ID" value="MBC6679299.1"/>
    <property type="molecule type" value="Genomic_DNA"/>
</dbReference>
<keyword evidence="1" id="KW-0812">Transmembrane</keyword>
<keyword evidence="1" id="KW-1133">Transmembrane helix</keyword>
<sequence length="332" mass="37987">MDENGNLKEIYEKRHRVYEFIRASDYERLTGQRVKVERGTYRMIQGADAEENLFFRFDDMDQVYLDQEDRFLPMEYAGNLTYQSLVQGRGFDNEARYVVNDRDYRVIAEGTAQFPRETQVFFDSRGGDDLAFSEELYRQFGELMAEDMKVCGAYDGWESLQEGEDYSYAGMAVYDPQNPVLAADWQYEPMFLPLEEAYSLASYAVYLLLFLYVAAVCLAAACIVGYARSQSVGLSSAQVFADLRRLGADRKYLRRLLKQQIQKVYVLPTIIGCGGIWLFELLLMKMNDGRMTGAEAETLLLCGGIALAAAALQYLLYRFSLRKVEGMLELKG</sequence>